<comment type="caution">
    <text evidence="2">The sequence shown here is derived from an EMBL/GenBank/DDBJ whole genome shotgun (WGS) entry which is preliminary data.</text>
</comment>
<evidence type="ECO:0000313" key="2">
    <source>
        <dbReference type="EMBL" id="MBF4468798.1"/>
    </source>
</evidence>
<dbReference type="Proteomes" id="UP000658733">
    <property type="component" value="Unassembled WGS sequence"/>
</dbReference>
<proteinExistence type="predicted"/>
<gene>
    <name evidence="2" type="ORF">ISP01_05270</name>
</gene>
<name>A0A843AMQ2_METAZ</name>
<sequence>MNTASYLQNKAEGKKYYNTDPRAEACKHCLKVHAEGPYPIEDKTHIPTLHPHCACIPVFYETLEEANEDKEYISGEIQRQREKIGEDNINDDGTSTHTNKMKPEERIWN</sequence>
<feature type="region of interest" description="Disordered" evidence="1">
    <location>
        <begin position="78"/>
        <end position="109"/>
    </location>
</feature>
<dbReference type="EMBL" id="JADIIN010000043">
    <property type="protein sequence ID" value="MBF4468798.1"/>
    <property type="molecule type" value="Genomic_DNA"/>
</dbReference>
<dbReference type="AlphaFoldDB" id="A0A843AMQ2"/>
<evidence type="ECO:0000313" key="3">
    <source>
        <dbReference type="Proteomes" id="UP000658733"/>
    </source>
</evidence>
<reference evidence="2" key="1">
    <citation type="submission" date="2020-10" db="EMBL/GenBank/DDBJ databases">
        <title>Dehalococcoides mccartyi of a TCE/Cr reducing biochatode.</title>
        <authorList>
            <person name="Matturro B."/>
        </authorList>
    </citation>
    <scope>NUCLEOTIDE SEQUENCE</scope>
    <source>
        <strain evidence="2">Bin4</strain>
    </source>
</reference>
<protein>
    <submittedName>
        <fullName evidence="2">Uncharacterized protein</fullName>
    </submittedName>
</protein>
<organism evidence="2 3">
    <name type="scientific">Methanobrevibacter arboriphilus</name>
    <dbReference type="NCBI Taxonomy" id="39441"/>
    <lineage>
        <taxon>Archaea</taxon>
        <taxon>Methanobacteriati</taxon>
        <taxon>Methanobacteriota</taxon>
        <taxon>Methanomada group</taxon>
        <taxon>Methanobacteria</taxon>
        <taxon>Methanobacteriales</taxon>
        <taxon>Methanobacteriaceae</taxon>
        <taxon>Methanobrevibacter</taxon>
    </lineage>
</organism>
<accession>A0A843AMQ2</accession>
<evidence type="ECO:0000256" key="1">
    <source>
        <dbReference type="SAM" id="MobiDB-lite"/>
    </source>
</evidence>